<dbReference type="InterPro" id="IPR012437">
    <property type="entry name" value="DUF1638"/>
</dbReference>
<name>A0ABU2NGU3_9PSEU</name>
<evidence type="ECO:0000259" key="1">
    <source>
        <dbReference type="Pfam" id="PF07796"/>
    </source>
</evidence>
<gene>
    <name evidence="2" type="ORF">RM445_27080</name>
</gene>
<dbReference type="EMBL" id="JAVREJ010000027">
    <property type="protein sequence ID" value="MDT0353181.1"/>
    <property type="molecule type" value="Genomic_DNA"/>
</dbReference>
<organism evidence="2 3">
    <name type="scientific">Pseudonocardia charpentierae</name>
    <dbReference type="NCBI Taxonomy" id="3075545"/>
    <lineage>
        <taxon>Bacteria</taxon>
        <taxon>Bacillati</taxon>
        <taxon>Actinomycetota</taxon>
        <taxon>Actinomycetes</taxon>
        <taxon>Pseudonocardiales</taxon>
        <taxon>Pseudonocardiaceae</taxon>
        <taxon>Pseudonocardia</taxon>
    </lineage>
</organism>
<evidence type="ECO:0000313" key="3">
    <source>
        <dbReference type="Proteomes" id="UP001183202"/>
    </source>
</evidence>
<dbReference type="Pfam" id="PF07796">
    <property type="entry name" value="DUF1638"/>
    <property type="match status" value="1"/>
</dbReference>
<evidence type="ECO:0000313" key="2">
    <source>
        <dbReference type="EMBL" id="MDT0353181.1"/>
    </source>
</evidence>
<accession>A0ABU2NGU3</accession>
<keyword evidence="3" id="KW-1185">Reference proteome</keyword>
<proteinExistence type="predicted"/>
<feature type="domain" description="DUF1638" evidence="1">
    <location>
        <begin position="44"/>
        <end position="198"/>
    </location>
</feature>
<reference evidence="3" key="1">
    <citation type="submission" date="2023-07" db="EMBL/GenBank/DDBJ databases">
        <title>30 novel species of actinomycetes from the DSMZ collection.</title>
        <authorList>
            <person name="Nouioui I."/>
        </authorList>
    </citation>
    <scope>NUCLEOTIDE SEQUENCE [LARGE SCALE GENOMIC DNA]</scope>
    <source>
        <strain evidence="3">DSM 45834</strain>
    </source>
</reference>
<sequence>MGVQQSHHAAFLGARVAVVACGAIARHVADVATRRDWPVDVHPLPPLLHNRPDRIAAAVEQRVHELAPRYARVAVAYADCGTYGALDDVCARLAVPRLPGTDCYELFAGTERMRALLEAEPGTYVLTDFLATSFHRSVVVELGLDRFPELRDDYFGHYRRVVWLAQHPTARVRAAAERAAGAIGLPLEEIVAGDQLLELALAELLTDSTDSSD</sequence>
<dbReference type="Proteomes" id="UP001183202">
    <property type="component" value="Unassembled WGS sequence"/>
</dbReference>
<comment type="caution">
    <text evidence="2">The sequence shown here is derived from an EMBL/GenBank/DDBJ whole genome shotgun (WGS) entry which is preliminary data.</text>
</comment>
<protein>
    <submittedName>
        <fullName evidence="2">DUF1638 domain-containing protein</fullName>
    </submittedName>
</protein>
<dbReference type="RefSeq" id="WP_311559697.1">
    <property type="nucleotide sequence ID" value="NZ_JAVREJ010000027.1"/>
</dbReference>